<dbReference type="Proteomes" id="UP001501490">
    <property type="component" value="Unassembled WGS sequence"/>
</dbReference>
<evidence type="ECO:0000313" key="3">
    <source>
        <dbReference type="Proteomes" id="UP001501490"/>
    </source>
</evidence>
<comment type="caution">
    <text evidence="2">The sequence shown here is derived from an EMBL/GenBank/DDBJ whole genome shotgun (WGS) entry which is preliminary data.</text>
</comment>
<sequence>MLIVSLIIVLVVVPTALMWGAAWLLVAAMEPGSKIDRLGRELEAWWYARQARASIDRELEEFLHGYTAGSR</sequence>
<gene>
    <name evidence="2" type="ORF">GCM10022236_49150</name>
</gene>
<keyword evidence="3" id="KW-1185">Reference proteome</keyword>
<accession>A0ABP7AVF8</accession>
<keyword evidence="1" id="KW-0812">Transmembrane</keyword>
<evidence type="ECO:0000313" key="2">
    <source>
        <dbReference type="EMBL" id="GAA3640700.1"/>
    </source>
</evidence>
<feature type="transmembrane region" description="Helical" evidence="1">
    <location>
        <begin position="6"/>
        <end position="28"/>
    </location>
</feature>
<name>A0ABP7AVF8_9ACTN</name>
<keyword evidence="1" id="KW-1133">Transmembrane helix</keyword>
<dbReference type="RefSeq" id="WP_344809618.1">
    <property type="nucleotide sequence ID" value="NZ_BAABAB010000050.1"/>
</dbReference>
<keyword evidence="1" id="KW-0472">Membrane</keyword>
<organism evidence="2 3">
    <name type="scientific">Microlunatus ginsengisoli</name>
    <dbReference type="NCBI Taxonomy" id="363863"/>
    <lineage>
        <taxon>Bacteria</taxon>
        <taxon>Bacillati</taxon>
        <taxon>Actinomycetota</taxon>
        <taxon>Actinomycetes</taxon>
        <taxon>Propionibacteriales</taxon>
        <taxon>Propionibacteriaceae</taxon>
        <taxon>Microlunatus</taxon>
    </lineage>
</organism>
<evidence type="ECO:0000256" key="1">
    <source>
        <dbReference type="SAM" id="Phobius"/>
    </source>
</evidence>
<reference evidence="3" key="1">
    <citation type="journal article" date="2019" name="Int. J. Syst. Evol. Microbiol.">
        <title>The Global Catalogue of Microorganisms (GCM) 10K type strain sequencing project: providing services to taxonomists for standard genome sequencing and annotation.</title>
        <authorList>
            <consortium name="The Broad Institute Genomics Platform"/>
            <consortium name="The Broad Institute Genome Sequencing Center for Infectious Disease"/>
            <person name="Wu L."/>
            <person name="Ma J."/>
        </authorList>
    </citation>
    <scope>NUCLEOTIDE SEQUENCE [LARGE SCALE GENOMIC DNA]</scope>
    <source>
        <strain evidence="3">JCM 16929</strain>
    </source>
</reference>
<protein>
    <submittedName>
        <fullName evidence="2">Uncharacterized protein</fullName>
    </submittedName>
</protein>
<dbReference type="EMBL" id="BAABAB010000050">
    <property type="protein sequence ID" value="GAA3640700.1"/>
    <property type="molecule type" value="Genomic_DNA"/>
</dbReference>
<proteinExistence type="predicted"/>